<dbReference type="Pfam" id="PF04542">
    <property type="entry name" value="Sigma70_r2"/>
    <property type="match status" value="1"/>
</dbReference>
<comment type="similarity">
    <text evidence="1">Belongs to the sigma-70 factor family. ECF subfamily.</text>
</comment>
<organism evidence="7 8">
    <name type="scientific">Candidatus Blautia faecigallinarum</name>
    <dbReference type="NCBI Taxonomy" id="2838488"/>
    <lineage>
        <taxon>Bacteria</taxon>
        <taxon>Bacillati</taxon>
        <taxon>Bacillota</taxon>
        <taxon>Clostridia</taxon>
        <taxon>Lachnospirales</taxon>
        <taxon>Lachnospiraceae</taxon>
        <taxon>Blautia</taxon>
    </lineage>
</organism>
<sequence length="156" mass="18395">MDKENLAKLILENEAQLYRIAKSILKSDQDCADAAQEAIARAFEKLHTLRCDAYGKTWLIRILINECYRILRKREREIFTREEWAYSSLKQEDFSSLYLALLKLKAEFRVVLVLHYLEGFSVEEIARMLEISEGTVKSRLYRGREKMRALLSEEDL</sequence>
<dbReference type="InterPro" id="IPR036388">
    <property type="entry name" value="WH-like_DNA-bd_sf"/>
</dbReference>
<dbReference type="NCBIfam" id="TIGR02937">
    <property type="entry name" value="sigma70-ECF"/>
    <property type="match status" value="1"/>
</dbReference>
<dbReference type="PANTHER" id="PTHR43133:SF51">
    <property type="entry name" value="RNA POLYMERASE SIGMA FACTOR"/>
    <property type="match status" value="1"/>
</dbReference>
<evidence type="ECO:0000259" key="5">
    <source>
        <dbReference type="Pfam" id="PF04542"/>
    </source>
</evidence>
<dbReference type="InterPro" id="IPR013324">
    <property type="entry name" value="RNA_pol_sigma_r3/r4-like"/>
</dbReference>
<evidence type="ECO:0000256" key="2">
    <source>
        <dbReference type="ARBA" id="ARBA00023015"/>
    </source>
</evidence>
<evidence type="ECO:0000256" key="3">
    <source>
        <dbReference type="ARBA" id="ARBA00023082"/>
    </source>
</evidence>
<reference evidence="7" key="1">
    <citation type="journal article" date="2021" name="PeerJ">
        <title>Extensive microbial diversity within the chicken gut microbiome revealed by metagenomics and culture.</title>
        <authorList>
            <person name="Gilroy R."/>
            <person name="Ravi A."/>
            <person name="Getino M."/>
            <person name="Pursley I."/>
            <person name="Horton D.L."/>
            <person name="Alikhan N.F."/>
            <person name="Baker D."/>
            <person name="Gharbi K."/>
            <person name="Hall N."/>
            <person name="Watson M."/>
            <person name="Adriaenssens E.M."/>
            <person name="Foster-Nyarko E."/>
            <person name="Jarju S."/>
            <person name="Secka A."/>
            <person name="Antonio M."/>
            <person name="Oren A."/>
            <person name="Chaudhuri R.R."/>
            <person name="La Ragione R."/>
            <person name="Hildebrand F."/>
            <person name="Pallen M.J."/>
        </authorList>
    </citation>
    <scope>NUCLEOTIDE SEQUENCE</scope>
    <source>
        <strain evidence="7">14324</strain>
    </source>
</reference>
<dbReference type="InterPro" id="IPR013325">
    <property type="entry name" value="RNA_pol_sigma_r2"/>
</dbReference>
<dbReference type="InterPro" id="IPR007627">
    <property type="entry name" value="RNA_pol_sigma70_r2"/>
</dbReference>
<keyword evidence="4" id="KW-0804">Transcription</keyword>
<reference evidence="7" key="2">
    <citation type="submission" date="2021-04" db="EMBL/GenBank/DDBJ databases">
        <authorList>
            <person name="Gilroy R."/>
        </authorList>
    </citation>
    <scope>NUCLEOTIDE SEQUENCE</scope>
    <source>
        <strain evidence="7">14324</strain>
    </source>
</reference>
<dbReference type="EMBL" id="DXBU01000142">
    <property type="protein sequence ID" value="HIZ23215.1"/>
    <property type="molecule type" value="Genomic_DNA"/>
</dbReference>
<dbReference type="InterPro" id="IPR039425">
    <property type="entry name" value="RNA_pol_sigma-70-like"/>
</dbReference>
<evidence type="ECO:0000259" key="6">
    <source>
        <dbReference type="Pfam" id="PF08281"/>
    </source>
</evidence>
<keyword evidence="2" id="KW-0805">Transcription regulation</keyword>
<feature type="domain" description="RNA polymerase sigma-70 region 2" evidence="5">
    <location>
        <begin position="9"/>
        <end position="76"/>
    </location>
</feature>
<dbReference type="Pfam" id="PF08281">
    <property type="entry name" value="Sigma70_r4_2"/>
    <property type="match status" value="1"/>
</dbReference>
<dbReference type="Proteomes" id="UP000824041">
    <property type="component" value="Unassembled WGS sequence"/>
</dbReference>
<evidence type="ECO:0000313" key="8">
    <source>
        <dbReference type="Proteomes" id="UP000824041"/>
    </source>
</evidence>
<dbReference type="InterPro" id="IPR014284">
    <property type="entry name" value="RNA_pol_sigma-70_dom"/>
</dbReference>
<dbReference type="PANTHER" id="PTHR43133">
    <property type="entry name" value="RNA POLYMERASE ECF-TYPE SIGMA FACTO"/>
    <property type="match status" value="1"/>
</dbReference>
<dbReference type="Gene3D" id="1.10.1740.10">
    <property type="match status" value="1"/>
</dbReference>
<keyword evidence="3" id="KW-0731">Sigma factor</keyword>
<evidence type="ECO:0000313" key="7">
    <source>
        <dbReference type="EMBL" id="HIZ23215.1"/>
    </source>
</evidence>
<evidence type="ECO:0000256" key="4">
    <source>
        <dbReference type="ARBA" id="ARBA00023163"/>
    </source>
</evidence>
<protein>
    <submittedName>
        <fullName evidence="7">Sigma-70 family RNA polymerase sigma factor</fullName>
    </submittedName>
</protein>
<dbReference type="GO" id="GO:0006352">
    <property type="term" value="P:DNA-templated transcription initiation"/>
    <property type="evidence" value="ECO:0007669"/>
    <property type="project" value="InterPro"/>
</dbReference>
<dbReference type="SUPFAM" id="SSF88659">
    <property type="entry name" value="Sigma3 and sigma4 domains of RNA polymerase sigma factors"/>
    <property type="match status" value="1"/>
</dbReference>
<dbReference type="InterPro" id="IPR013249">
    <property type="entry name" value="RNA_pol_sigma70_r4_t2"/>
</dbReference>
<proteinExistence type="inferred from homology"/>
<comment type="caution">
    <text evidence="7">The sequence shown here is derived from an EMBL/GenBank/DDBJ whole genome shotgun (WGS) entry which is preliminary data.</text>
</comment>
<feature type="domain" description="RNA polymerase sigma factor 70 region 4 type 2" evidence="6">
    <location>
        <begin position="96"/>
        <end position="147"/>
    </location>
</feature>
<name>A0A9D2DU95_9FIRM</name>
<dbReference type="SUPFAM" id="SSF88946">
    <property type="entry name" value="Sigma2 domain of RNA polymerase sigma factors"/>
    <property type="match status" value="1"/>
</dbReference>
<dbReference type="GO" id="GO:0016987">
    <property type="term" value="F:sigma factor activity"/>
    <property type="evidence" value="ECO:0007669"/>
    <property type="project" value="UniProtKB-KW"/>
</dbReference>
<dbReference type="GO" id="GO:0003677">
    <property type="term" value="F:DNA binding"/>
    <property type="evidence" value="ECO:0007669"/>
    <property type="project" value="InterPro"/>
</dbReference>
<evidence type="ECO:0000256" key="1">
    <source>
        <dbReference type="ARBA" id="ARBA00010641"/>
    </source>
</evidence>
<dbReference type="CDD" id="cd06171">
    <property type="entry name" value="Sigma70_r4"/>
    <property type="match status" value="1"/>
</dbReference>
<gene>
    <name evidence="7" type="ORF">IAA21_10535</name>
</gene>
<dbReference type="Gene3D" id="1.10.10.10">
    <property type="entry name" value="Winged helix-like DNA-binding domain superfamily/Winged helix DNA-binding domain"/>
    <property type="match status" value="1"/>
</dbReference>
<accession>A0A9D2DU95</accession>
<dbReference type="AlphaFoldDB" id="A0A9D2DU95"/>